<sequence>MPVNREFTLAVHSLLFLDAKPERYARSAEIASSAQAHPVQVRKVLSVLRDCGYVESKEGIGGGFSLKGDSSRINLWDIYQVTAEGTLRPKGAEEKVSYSLHSSTNTLLSIIFTDAEEHLGDFLKNYTIADLSDLWDKSR</sequence>
<dbReference type="GO" id="GO:0005829">
    <property type="term" value="C:cytosol"/>
    <property type="evidence" value="ECO:0007669"/>
    <property type="project" value="TreeGrafter"/>
</dbReference>
<dbReference type="OrthoDB" id="3242805at2"/>
<evidence type="ECO:0000313" key="1">
    <source>
        <dbReference type="EMBL" id="RKD75261.1"/>
    </source>
</evidence>
<name>A0A419V5Z9_9BACL</name>
<dbReference type="Pfam" id="PF02082">
    <property type="entry name" value="Rrf2"/>
    <property type="match status" value="1"/>
</dbReference>
<dbReference type="Gene3D" id="1.10.10.10">
    <property type="entry name" value="Winged helix-like DNA-binding domain superfamily/Winged helix DNA-binding domain"/>
    <property type="match status" value="1"/>
</dbReference>
<dbReference type="EMBL" id="RAPK01000007">
    <property type="protein sequence ID" value="RKD75261.1"/>
    <property type="molecule type" value="Genomic_DNA"/>
</dbReference>
<dbReference type="PANTHER" id="PTHR33221">
    <property type="entry name" value="WINGED HELIX-TURN-HELIX TRANSCRIPTIONAL REGULATOR, RRF2 FAMILY"/>
    <property type="match status" value="1"/>
</dbReference>
<accession>A0A419V5Z9</accession>
<organism evidence="1 2">
    <name type="scientific">Sinobaca qinghaiensis</name>
    <dbReference type="NCBI Taxonomy" id="342944"/>
    <lineage>
        <taxon>Bacteria</taxon>
        <taxon>Bacillati</taxon>
        <taxon>Bacillota</taxon>
        <taxon>Bacilli</taxon>
        <taxon>Bacillales</taxon>
        <taxon>Sporolactobacillaceae</taxon>
        <taxon>Sinobaca</taxon>
    </lineage>
</organism>
<protein>
    <submittedName>
        <fullName evidence="1">BadM/Rrf2 family transcriptional regulator</fullName>
    </submittedName>
</protein>
<reference evidence="1 2" key="1">
    <citation type="submission" date="2018-09" db="EMBL/GenBank/DDBJ databases">
        <title>Genomic Encyclopedia of Archaeal and Bacterial Type Strains, Phase II (KMG-II): from individual species to whole genera.</title>
        <authorList>
            <person name="Goeker M."/>
        </authorList>
    </citation>
    <scope>NUCLEOTIDE SEQUENCE [LARGE SCALE GENOMIC DNA]</scope>
    <source>
        <strain evidence="1 2">DSM 17008</strain>
    </source>
</reference>
<dbReference type="SUPFAM" id="SSF46785">
    <property type="entry name" value="Winged helix' DNA-binding domain"/>
    <property type="match status" value="1"/>
</dbReference>
<comment type="caution">
    <text evidence="1">The sequence shown here is derived from an EMBL/GenBank/DDBJ whole genome shotgun (WGS) entry which is preliminary data.</text>
</comment>
<dbReference type="InterPro" id="IPR036388">
    <property type="entry name" value="WH-like_DNA-bd_sf"/>
</dbReference>
<dbReference type="AlphaFoldDB" id="A0A419V5Z9"/>
<dbReference type="PANTHER" id="PTHR33221:SF15">
    <property type="entry name" value="HTH-TYPE TRANSCRIPTIONAL REGULATOR YWGB-RELATED"/>
    <property type="match status" value="1"/>
</dbReference>
<dbReference type="InterPro" id="IPR000944">
    <property type="entry name" value="Tscrpt_reg_Rrf2"/>
</dbReference>
<dbReference type="InterPro" id="IPR030489">
    <property type="entry name" value="TR_Rrf2-type_CS"/>
</dbReference>
<dbReference type="InterPro" id="IPR036390">
    <property type="entry name" value="WH_DNA-bd_sf"/>
</dbReference>
<gene>
    <name evidence="1" type="ORF">ATL39_0960</name>
</gene>
<dbReference type="PROSITE" id="PS01332">
    <property type="entry name" value="HTH_RRF2_1"/>
    <property type="match status" value="1"/>
</dbReference>
<dbReference type="Proteomes" id="UP000285120">
    <property type="component" value="Unassembled WGS sequence"/>
</dbReference>
<dbReference type="GO" id="GO:0003700">
    <property type="term" value="F:DNA-binding transcription factor activity"/>
    <property type="evidence" value="ECO:0007669"/>
    <property type="project" value="TreeGrafter"/>
</dbReference>
<proteinExistence type="predicted"/>
<dbReference type="PROSITE" id="PS51197">
    <property type="entry name" value="HTH_RRF2_2"/>
    <property type="match status" value="1"/>
</dbReference>
<keyword evidence="2" id="KW-1185">Reference proteome</keyword>
<evidence type="ECO:0000313" key="2">
    <source>
        <dbReference type="Proteomes" id="UP000285120"/>
    </source>
</evidence>